<gene>
    <name evidence="5" type="ORF">O9570_30050</name>
</gene>
<sequence length="330" mass="36989">MHGWSRIELAPLLKRRVFSSTQPAETRERVSEALKEHRLTWKGGRVDAELNRARFGALSVCTLRYGAEVHIEPDRLQDFMLVQVPLRGRARIECGTDCVDAHPDCAAVIAPNRALKLHWEAGCEQLLLKIPRGKLEAIGHRIFGDAAARPLDFSPALRLDTPVGAAWRSMMTSLIHLLPTLDDGAPRPPAAWLEHLEDTLVLHLLYNQPNTWQRHAGLAPALPRRITQAEAYMRAHLAAPLTLTDIARGAGASPSALTRLFQQHRETTPMQALRVLRLDAAREKLQQGACESVTEVAVSVGISHLGRFSEYYRDRFGELPRETFQARRWA</sequence>
<dbReference type="PROSITE" id="PS00041">
    <property type="entry name" value="HTH_ARAC_FAMILY_1"/>
    <property type="match status" value="1"/>
</dbReference>
<dbReference type="EMBL" id="JAPZVI010000049">
    <property type="protein sequence ID" value="MCZ8405725.1"/>
    <property type="molecule type" value="Genomic_DNA"/>
</dbReference>
<name>A0A9X3R8N8_ALCXX</name>
<dbReference type="GO" id="GO:0043565">
    <property type="term" value="F:sequence-specific DNA binding"/>
    <property type="evidence" value="ECO:0007669"/>
    <property type="project" value="InterPro"/>
</dbReference>
<organism evidence="5 6">
    <name type="scientific">Alcaligenes xylosoxydans xylosoxydans</name>
    <name type="common">Achromobacter xylosoxidans</name>
    <dbReference type="NCBI Taxonomy" id="85698"/>
    <lineage>
        <taxon>Bacteria</taxon>
        <taxon>Pseudomonadati</taxon>
        <taxon>Pseudomonadota</taxon>
        <taxon>Betaproteobacteria</taxon>
        <taxon>Burkholderiales</taxon>
        <taxon>Alcaligenaceae</taxon>
        <taxon>Achromobacter</taxon>
    </lineage>
</organism>
<dbReference type="InterPro" id="IPR018060">
    <property type="entry name" value="HTH_AraC"/>
</dbReference>
<evidence type="ECO:0000256" key="3">
    <source>
        <dbReference type="ARBA" id="ARBA00023163"/>
    </source>
</evidence>
<dbReference type="InterPro" id="IPR035418">
    <property type="entry name" value="AraC-bd_2"/>
</dbReference>
<dbReference type="PROSITE" id="PS01124">
    <property type="entry name" value="HTH_ARAC_FAMILY_2"/>
    <property type="match status" value="1"/>
</dbReference>
<protein>
    <submittedName>
        <fullName evidence="5">AraC family transcriptional regulator</fullName>
    </submittedName>
</protein>
<dbReference type="InterPro" id="IPR018062">
    <property type="entry name" value="HTH_AraC-typ_CS"/>
</dbReference>
<keyword evidence="3" id="KW-0804">Transcription</keyword>
<dbReference type="AlphaFoldDB" id="A0A9X3R8N8"/>
<accession>A0A9X3R8N8</accession>
<comment type="caution">
    <text evidence="5">The sequence shown here is derived from an EMBL/GenBank/DDBJ whole genome shotgun (WGS) entry which is preliminary data.</text>
</comment>
<evidence type="ECO:0000259" key="4">
    <source>
        <dbReference type="PROSITE" id="PS01124"/>
    </source>
</evidence>
<keyword evidence="1" id="KW-0805">Transcription regulation</keyword>
<keyword evidence="2" id="KW-0238">DNA-binding</keyword>
<dbReference type="InterPro" id="IPR050204">
    <property type="entry name" value="AraC_XylS_family_regulators"/>
</dbReference>
<dbReference type="InterPro" id="IPR009057">
    <property type="entry name" value="Homeodomain-like_sf"/>
</dbReference>
<dbReference type="RefSeq" id="WP_179840735.1">
    <property type="nucleotide sequence ID" value="NZ_JACBWR010000003.1"/>
</dbReference>
<evidence type="ECO:0000256" key="1">
    <source>
        <dbReference type="ARBA" id="ARBA00023015"/>
    </source>
</evidence>
<feature type="domain" description="HTH araC/xylS-type" evidence="4">
    <location>
        <begin position="227"/>
        <end position="326"/>
    </location>
</feature>
<dbReference type="Pfam" id="PF14525">
    <property type="entry name" value="AraC_binding_2"/>
    <property type="match status" value="1"/>
</dbReference>
<dbReference type="GO" id="GO:0003700">
    <property type="term" value="F:DNA-binding transcription factor activity"/>
    <property type="evidence" value="ECO:0007669"/>
    <property type="project" value="InterPro"/>
</dbReference>
<evidence type="ECO:0000256" key="2">
    <source>
        <dbReference type="ARBA" id="ARBA00023125"/>
    </source>
</evidence>
<dbReference type="SMART" id="SM00342">
    <property type="entry name" value="HTH_ARAC"/>
    <property type="match status" value="1"/>
</dbReference>
<dbReference type="SUPFAM" id="SSF46689">
    <property type="entry name" value="Homeodomain-like"/>
    <property type="match status" value="1"/>
</dbReference>
<evidence type="ECO:0000313" key="5">
    <source>
        <dbReference type="EMBL" id="MCZ8405725.1"/>
    </source>
</evidence>
<dbReference type="Pfam" id="PF12833">
    <property type="entry name" value="HTH_18"/>
    <property type="match status" value="1"/>
</dbReference>
<evidence type="ECO:0000313" key="6">
    <source>
        <dbReference type="Proteomes" id="UP001141992"/>
    </source>
</evidence>
<dbReference type="Gene3D" id="1.10.10.60">
    <property type="entry name" value="Homeodomain-like"/>
    <property type="match status" value="1"/>
</dbReference>
<dbReference type="Proteomes" id="UP001141992">
    <property type="component" value="Unassembled WGS sequence"/>
</dbReference>
<proteinExistence type="predicted"/>
<reference evidence="5" key="1">
    <citation type="submission" date="2022-12" db="EMBL/GenBank/DDBJ databases">
        <authorList>
            <person name="Voronina O.L."/>
            <person name="Kunda M.S."/>
            <person name="Ryzhova N."/>
            <person name="Aksenova E.I."/>
        </authorList>
    </citation>
    <scope>NUCLEOTIDE SEQUENCE</scope>
    <source>
        <strain evidence="5">SCCH136:Ach223948</strain>
    </source>
</reference>
<dbReference type="PANTHER" id="PTHR46796:SF6">
    <property type="entry name" value="ARAC SUBFAMILY"/>
    <property type="match status" value="1"/>
</dbReference>
<dbReference type="PANTHER" id="PTHR46796">
    <property type="entry name" value="HTH-TYPE TRANSCRIPTIONAL ACTIVATOR RHAS-RELATED"/>
    <property type="match status" value="1"/>
</dbReference>